<feature type="transmembrane region" description="Helical" evidence="1">
    <location>
        <begin position="46"/>
        <end position="66"/>
    </location>
</feature>
<keyword evidence="1" id="KW-0812">Transmembrane</keyword>
<name>A0A2N5M9M0_9BACI</name>
<dbReference type="OrthoDB" id="2455196at2"/>
<proteinExistence type="predicted"/>
<comment type="caution">
    <text evidence="3">The sequence shown here is derived from an EMBL/GenBank/DDBJ whole genome shotgun (WGS) entry which is preliminary data.</text>
</comment>
<dbReference type="InterPro" id="IPR025108">
    <property type="entry name" value="DUF4030"/>
</dbReference>
<dbReference type="RefSeq" id="WP_101640437.1">
    <property type="nucleotide sequence ID" value="NZ_PGUY01000013.1"/>
</dbReference>
<keyword evidence="1" id="KW-1133">Transmembrane helix</keyword>
<protein>
    <recommendedName>
        <fullName evidence="2">DUF4179 domain-containing protein</fullName>
    </recommendedName>
</protein>
<evidence type="ECO:0000313" key="4">
    <source>
        <dbReference type="Proteomes" id="UP000234748"/>
    </source>
</evidence>
<feature type="domain" description="DUF4179" evidence="2">
    <location>
        <begin position="41"/>
        <end position="124"/>
    </location>
</feature>
<evidence type="ECO:0000259" key="2">
    <source>
        <dbReference type="Pfam" id="PF13786"/>
    </source>
</evidence>
<keyword evidence="1" id="KW-0472">Membrane</keyword>
<dbReference type="Pfam" id="PF13222">
    <property type="entry name" value="DUF4030"/>
    <property type="match status" value="1"/>
</dbReference>
<evidence type="ECO:0000256" key="1">
    <source>
        <dbReference type="SAM" id="Phobius"/>
    </source>
</evidence>
<dbReference type="Pfam" id="PF13786">
    <property type="entry name" value="DUF4179"/>
    <property type="match status" value="1"/>
</dbReference>
<dbReference type="AlphaFoldDB" id="A0A2N5M9M0"/>
<dbReference type="EMBL" id="PGUY01000013">
    <property type="protein sequence ID" value="PLT31025.1"/>
    <property type="molecule type" value="Genomic_DNA"/>
</dbReference>
<reference evidence="3 4" key="1">
    <citation type="submission" date="2017-11" db="EMBL/GenBank/DDBJ databases">
        <title>Comparitive Functional Genomics of Dry Heat Resistant strains isolated from the Viking Spacecraft.</title>
        <authorList>
            <person name="Seuylemezian A."/>
            <person name="Cooper K."/>
            <person name="Vaishampayan P."/>
        </authorList>
    </citation>
    <scope>NUCLEOTIDE SEQUENCE [LARGE SCALE GENOMIC DNA]</scope>
    <source>
        <strain evidence="3 4">V1-29</strain>
    </source>
</reference>
<accession>A0A2N5M9M0</accession>
<sequence length="353" mass="40970">MVNKLRYPEDEDLRFEEKHKQNVLQAVKKDNVVHLKGAARKKRRKILYSVITAAAIFVVFIVSSYFSPVMAKVAANIPYFSLFIKQEEYKYAIYEVISEVGRDKKYNFNTIDVSVPDREMTISVVGTKAEVKKLKTDVIKNVNAELRAQNFGAYEIRVKQESPDILQPERELTAEEKLNEQKTNELQGKVEEYLKKNNYITPFPPQVRINKIENYMYVSITKTEKREAELEQAMRGLSQPYGGNFKIDIRKSDMTARQQEIRWEEKGLISIIVGGLMENKEFKVKGFSYSFHPLPLQIKVKTSVKSTDSEAKELAERIKNEIDTFIQTDELTKEVRNDPYVVTVYGKDKKKIK</sequence>
<organism evidence="3 4">
    <name type="scientific">Peribacillus deserti</name>
    <dbReference type="NCBI Taxonomy" id="673318"/>
    <lineage>
        <taxon>Bacteria</taxon>
        <taxon>Bacillati</taxon>
        <taxon>Bacillota</taxon>
        <taxon>Bacilli</taxon>
        <taxon>Bacillales</taxon>
        <taxon>Bacillaceae</taxon>
        <taxon>Peribacillus</taxon>
    </lineage>
</organism>
<dbReference type="Proteomes" id="UP000234748">
    <property type="component" value="Unassembled WGS sequence"/>
</dbReference>
<gene>
    <name evidence="3" type="ORF">CUU66_04260</name>
</gene>
<dbReference type="InterPro" id="IPR025436">
    <property type="entry name" value="DUF4179"/>
</dbReference>
<keyword evidence="4" id="KW-1185">Reference proteome</keyword>
<evidence type="ECO:0000313" key="3">
    <source>
        <dbReference type="EMBL" id="PLT31025.1"/>
    </source>
</evidence>